<evidence type="ECO:0000313" key="3">
    <source>
        <dbReference type="Proteomes" id="UP000194360"/>
    </source>
</evidence>
<protein>
    <submittedName>
        <fullName evidence="2">Uncharacterized protein</fullName>
    </submittedName>
</protein>
<keyword evidence="3" id="KW-1185">Reference proteome</keyword>
<dbReference type="STRING" id="2074.BG845_06347"/>
<comment type="caution">
    <text evidence="2">The sequence shown here is derived from an EMBL/GenBank/DDBJ whole genome shotgun (WGS) entry which is preliminary data.</text>
</comment>
<gene>
    <name evidence="2" type="ORF">BG845_06347</name>
</gene>
<evidence type="ECO:0000313" key="2">
    <source>
        <dbReference type="EMBL" id="OSY35034.1"/>
    </source>
</evidence>
<reference evidence="2 3" key="1">
    <citation type="submission" date="2016-09" db="EMBL/GenBank/DDBJ databases">
        <title>Pseudonocardia autotrophica DSM535, a candidate organism with high potential of specific P450 cytochromes.</title>
        <authorList>
            <person name="Grumaz C."/>
            <person name="Vainshtein Y."/>
            <person name="Kirstahler P."/>
            <person name="Sohn K."/>
        </authorList>
    </citation>
    <scope>NUCLEOTIDE SEQUENCE [LARGE SCALE GENOMIC DNA]</scope>
    <source>
        <strain evidence="2 3">DSM 535</strain>
    </source>
</reference>
<dbReference type="AlphaFoldDB" id="A0A1Y2MIE3"/>
<organism evidence="2 3">
    <name type="scientific">Pseudonocardia autotrophica</name>
    <name type="common">Amycolata autotrophica</name>
    <name type="synonym">Nocardia autotrophica</name>
    <dbReference type="NCBI Taxonomy" id="2074"/>
    <lineage>
        <taxon>Bacteria</taxon>
        <taxon>Bacillati</taxon>
        <taxon>Actinomycetota</taxon>
        <taxon>Actinomycetes</taxon>
        <taxon>Pseudonocardiales</taxon>
        <taxon>Pseudonocardiaceae</taxon>
        <taxon>Pseudonocardia</taxon>
    </lineage>
</organism>
<dbReference type="EMBL" id="MIGB01000059">
    <property type="protein sequence ID" value="OSY35034.1"/>
    <property type="molecule type" value="Genomic_DNA"/>
</dbReference>
<dbReference type="Proteomes" id="UP000194360">
    <property type="component" value="Unassembled WGS sequence"/>
</dbReference>
<proteinExistence type="predicted"/>
<evidence type="ECO:0000256" key="1">
    <source>
        <dbReference type="SAM" id="MobiDB-lite"/>
    </source>
</evidence>
<name>A0A1Y2MIE3_PSEAH</name>
<feature type="compositionally biased region" description="Low complexity" evidence="1">
    <location>
        <begin position="126"/>
        <end position="135"/>
    </location>
</feature>
<sequence>MGILARRTPHPPGPAAAAAPPAAAAVTAPRLNWQHDRPFGWNAVPEQARHALAAAGWATTDPLAASSYTPTTRRDAGGRYWRDTDAWWIDQATLLIVRAREALTHLGTGSGGRPRLRRAHGGGGTVQVTTHQLTGPVPTGQRWSRPPQTSDPAGDRTDAVRFTDTSIELLPRAVQDELGRPTGQGALRHYPPHGGYRDQVSAYRRICATELLVVCAVREGGAYPDPDSAIDAADWHITTYRPQVGTPAESVLTM</sequence>
<feature type="region of interest" description="Disordered" evidence="1">
    <location>
        <begin position="108"/>
        <end position="157"/>
    </location>
</feature>
<dbReference type="RefSeq" id="WP_125911722.1">
    <property type="nucleotide sequence ID" value="NZ_AP018921.1"/>
</dbReference>
<accession>A0A1Y2MIE3</accession>